<dbReference type="Gene3D" id="1.10.260.40">
    <property type="entry name" value="lambda repressor-like DNA-binding domains"/>
    <property type="match status" value="1"/>
</dbReference>
<keyword evidence="1" id="KW-0238">DNA-binding</keyword>
<dbReference type="PANTHER" id="PTHR46797">
    <property type="entry name" value="HTH-TYPE TRANSCRIPTIONAL REGULATOR"/>
    <property type="match status" value="1"/>
</dbReference>
<protein>
    <submittedName>
        <fullName evidence="3">Transcriptional regulator</fullName>
    </submittedName>
</protein>
<dbReference type="InterPro" id="IPR001387">
    <property type="entry name" value="Cro/C1-type_HTH"/>
</dbReference>
<name>A0A261SA47_9BORD</name>
<dbReference type="Proteomes" id="UP000216020">
    <property type="component" value="Unassembled WGS sequence"/>
</dbReference>
<dbReference type="InterPro" id="IPR010982">
    <property type="entry name" value="Lambda_DNA-bd_dom_sf"/>
</dbReference>
<organism evidence="3 4">
    <name type="scientific">Bordetella genomosp. 10</name>
    <dbReference type="NCBI Taxonomy" id="1416804"/>
    <lineage>
        <taxon>Bacteria</taxon>
        <taxon>Pseudomonadati</taxon>
        <taxon>Pseudomonadota</taxon>
        <taxon>Betaproteobacteria</taxon>
        <taxon>Burkholderiales</taxon>
        <taxon>Alcaligenaceae</taxon>
        <taxon>Bordetella</taxon>
    </lineage>
</organism>
<dbReference type="CDD" id="cd00093">
    <property type="entry name" value="HTH_XRE"/>
    <property type="match status" value="1"/>
</dbReference>
<proteinExistence type="predicted"/>
<evidence type="ECO:0000256" key="1">
    <source>
        <dbReference type="ARBA" id="ARBA00023125"/>
    </source>
</evidence>
<dbReference type="GO" id="GO:0005829">
    <property type="term" value="C:cytosol"/>
    <property type="evidence" value="ECO:0007669"/>
    <property type="project" value="TreeGrafter"/>
</dbReference>
<feature type="domain" description="HTH cro/C1-type" evidence="2">
    <location>
        <begin position="13"/>
        <end position="67"/>
    </location>
</feature>
<accession>A0A261SA47</accession>
<evidence type="ECO:0000313" key="4">
    <source>
        <dbReference type="Proteomes" id="UP000216020"/>
    </source>
</evidence>
<dbReference type="GO" id="GO:0003677">
    <property type="term" value="F:DNA binding"/>
    <property type="evidence" value="ECO:0007669"/>
    <property type="project" value="UniProtKB-KW"/>
</dbReference>
<dbReference type="EMBL" id="NEVM01000002">
    <property type="protein sequence ID" value="OZI34274.1"/>
    <property type="molecule type" value="Genomic_DNA"/>
</dbReference>
<dbReference type="SMART" id="SM00530">
    <property type="entry name" value="HTH_XRE"/>
    <property type="match status" value="1"/>
</dbReference>
<dbReference type="InterPro" id="IPR050807">
    <property type="entry name" value="TransReg_Diox_bact_type"/>
</dbReference>
<dbReference type="SUPFAM" id="SSF47413">
    <property type="entry name" value="lambda repressor-like DNA-binding domains"/>
    <property type="match status" value="1"/>
</dbReference>
<dbReference type="OrthoDB" id="8527856at2"/>
<dbReference type="AlphaFoldDB" id="A0A261SA47"/>
<dbReference type="GO" id="GO:0003700">
    <property type="term" value="F:DNA-binding transcription factor activity"/>
    <property type="evidence" value="ECO:0007669"/>
    <property type="project" value="TreeGrafter"/>
</dbReference>
<dbReference type="PANTHER" id="PTHR46797:SF1">
    <property type="entry name" value="METHYLPHOSPHONATE SYNTHASE"/>
    <property type="match status" value="1"/>
</dbReference>
<dbReference type="Pfam" id="PF01381">
    <property type="entry name" value="HTH_3"/>
    <property type="match status" value="1"/>
</dbReference>
<evidence type="ECO:0000313" key="3">
    <source>
        <dbReference type="EMBL" id="OZI34274.1"/>
    </source>
</evidence>
<sequence>MSQEFLRIFGRTVRTLRRTQGWSQEQLAERSALDRSYIGEIERANAVASIVTANKLARALNVDLATLLAQCGDVPAD</sequence>
<comment type="caution">
    <text evidence="3">The sequence shown here is derived from an EMBL/GenBank/DDBJ whole genome shotgun (WGS) entry which is preliminary data.</text>
</comment>
<dbReference type="RefSeq" id="WP_094853273.1">
    <property type="nucleotide sequence ID" value="NZ_NEVM01000002.1"/>
</dbReference>
<dbReference type="PROSITE" id="PS50943">
    <property type="entry name" value="HTH_CROC1"/>
    <property type="match status" value="1"/>
</dbReference>
<reference evidence="4" key="1">
    <citation type="submission" date="2017-05" db="EMBL/GenBank/DDBJ databases">
        <title>Complete and WGS of Bordetella genogroups.</title>
        <authorList>
            <person name="Spilker T."/>
            <person name="Lipuma J."/>
        </authorList>
    </citation>
    <scope>NUCLEOTIDE SEQUENCE [LARGE SCALE GENOMIC DNA]</scope>
    <source>
        <strain evidence="4">AU16122</strain>
    </source>
</reference>
<gene>
    <name evidence="3" type="ORF">CAL29_12085</name>
</gene>
<evidence type="ECO:0000259" key="2">
    <source>
        <dbReference type="PROSITE" id="PS50943"/>
    </source>
</evidence>
<keyword evidence="4" id="KW-1185">Reference proteome</keyword>